<organism evidence="1 2">
    <name type="scientific">Naganishia cerealis</name>
    <dbReference type="NCBI Taxonomy" id="610337"/>
    <lineage>
        <taxon>Eukaryota</taxon>
        <taxon>Fungi</taxon>
        <taxon>Dikarya</taxon>
        <taxon>Basidiomycota</taxon>
        <taxon>Agaricomycotina</taxon>
        <taxon>Tremellomycetes</taxon>
        <taxon>Filobasidiales</taxon>
        <taxon>Filobasidiaceae</taxon>
        <taxon>Naganishia</taxon>
    </lineage>
</organism>
<name>A0ACC2VQI9_9TREE</name>
<dbReference type="Proteomes" id="UP001241377">
    <property type="component" value="Unassembled WGS sequence"/>
</dbReference>
<proteinExistence type="predicted"/>
<keyword evidence="2" id="KW-1185">Reference proteome</keyword>
<protein>
    <submittedName>
        <fullName evidence="1">Uncharacterized protein</fullName>
    </submittedName>
</protein>
<evidence type="ECO:0000313" key="2">
    <source>
        <dbReference type="Proteomes" id="UP001241377"/>
    </source>
</evidence>
<dbReference type="EMBL" id="JASBWR010000056">
    <property type="protein sequence ID" value="KAJ9101602.1"/>
    <property type="molecule type" value="Genomic_DNA"/>
</dbReference>
<gene>
    <name evidence="1" type="ORF">QFC19_005099</name>
</gene>
<accession>A0ACC2VQI9</accession>
<reference evidence="1" key="1">
    <citation type="submission" date="2023-04" db="EMBL/GenBank/DDBJ databases">
        <title>Draft Genome sequencing of Naganishia species isolated from polar environments using Oxford Nanopore Technology.</title>
        <authorList>
            <person name="Leo P."/>
            <person name="Venkateswaran K."/>
        </authorList>
    </citation>
    <scope>NUCLEOTIDE SEQUENCE</scope>
    <source>
        <strain evidence="1">MNA-CCFEE 5261</strain>
    </source>
</reference>
<comment type="caution">
    <text evidence="1">The sequence shown here is derived from an EMBL/GenBank/DDBJ whole genome shotgun (WGS) entry which is preliminary data.</text>
</comment>
<evidence type="ECO:0000313" key="1">
    <source>
        <dbReference type="EMBL" id="KAJ9101602.1"/>
    </source>
</evidence>
<sequence length="646" mass="71926">MEVSTPGRSVTEPSTPIRDLSPARLSSGSHTDPNRRSQGVRVPLPPHDIPRLSFSLAQEEARRAERRSRRSGRHQVNANEPTSRSRSRSRRNSLTLDPRLSGDFAQRVKRRRRSSLVEVDRSTKRIFNPGYVEPVTVDYLKFFCKVLIAEKNKLAEHQHPIIDSPPNRSRSRSSFLIHYSDQNPEIDEFNNSLPLPSDTHPLLSPVIRSDPDNVYEHDTPYDNHDLKPAPPSKPKSFSYLERILASQGQKKQEAPAYTFGPQSFKTPASKAPKSPVDQTSPFIIDDKGIESTHELPLPDMPVEQETTPQPISNAPVTATPPYLSEDPNGQDELPGETEIGKTDLADGIEEANFEIPNDLDTQQEHDNLTESPQVPSFGNTLAKDMLSPPTALLVHTPSIDGTPERTFQDVLGFSPSIIQEEYTLMDAVNVPDIIEPDSDDENPHEPPSRNLPSPLPAGESSSERSPTTLSHRTRIPHALLSLPDQEVSTVSSFPIAMIRKMVKSSQTSAFENQVNLVPAARRKVRFRPEIYQEIAAKSSEFILAMMEDLEAYASHRSASPNYQITIKDVLLYLHRIRFIKNNSDEIDTVARLAHSVLPTETLISLDNSIAGAVEVSSGLKSSAESDDLYVDDFYGSESLDDNIAEL</sequence>